<keyword evidence="1" id="KW-0328">Glycosyltransferase</keyword>
<keyword evidence="2 5" id="KW-0808">Transferase</keyword>
<dbReference type="EMBL" id="RZUH01000014">
    <property type="protein sequence ID" value="KAA8825703.1"/>
    <property type="molecule type" value="Genomic_DNA"/>
</dbReference>
<dbReference type="GO" id="GO:0016757">
    <property type="term" value="F:glycosyltransferase activity"/>
    <property type="evidence" value="ECO:0007669"/>
    <property type="project" value="UniProtKB-KW"/>
</dbReference>
<proteinExistence type="predicted"/>
<evidence type="ECO:0000313" key="6">
    <source>
        <dbReference type="Proteomes" id="UP000410049"/>
    </source>
</evidence>
<evidence type="ECO:0000256" key="1">
    <source>
        <dbReference type="ARBA" id="ARBA00022676"/>
    </source>
</evidence>
<gene>
    <name evidence="5" type="ORF">EMO91_12010</name>
</gene>
<dbReference type="AlphaFoldDB" id="A0A5M9ZG68"/>
<dbReference type="GO" id="GO:1901137">
    <property type="term" value="P:carbohydrate derivative biosynthetic process"/>
    <property type="evidence" value="ECO:0007669"/>
    <property type="project" value="UniProtKB-ARBA"/>
</dbReference>
<dbReference type="SUPFAM" id="SSF53756">
    <property type="entry name" value="UDP-Glycosyltransferase/glycogen phosphorylase"/>
    <property type="match status" value="1"/>
</dbReference>
<comment type="caution">
    <text evidence="5">The sequence shown here is derived from an EMBL/GenBank/DDBJ whole genome shotgun (WGS) entry which is preliminary data.</text>
</comment>
<evidence type="ECO:0000259" key="3">
    <source>
        <dbReference type="Pfam" id="PF00534"/>
    </source>
</evidence>
<dbReference type="InterPro" id="IPR001296">
    <property type="entry name" value="Glyco_trans_1"/>
</dbReference>
<dbReference type="PANTHER" id="PTHR45947">
    <property type="entry name" value="SULFOQUINOVOSYL TRANSFERASE SQD2"/>
    <property type="match status" value="1"/>
</dbReference>
<dbReference type="Pfam" id="PF00534">
    <property type="entry name" value="Glycos_transf_1"/>
    <property type="match status" value="1"/>
</dbReference>
<dbReference type="InterPro" id="IPR028098">
    <property type="entry name" value="Glyco_trans_4-like_N"/>
</dbReference>
<protein>
    <submittedName>
        <fullName evidence="5">Glycosyltransferase family 1 protein</fullName>
    </submittedName>
</protein>
<dbReference type="Proteomes" id="UP000410049">
    <property type="component" value="Unassembled WGS sequence"/>
</dbReference>
<name>A0A5M9ZG68_9BIFI</name>
<accession>A0A5M9ZG68</accession>
<evidence type="ECO:0000313" key="5">
    <source>
        <dbReference type="EMBL" id="KAA8825703.1"/>
    </source>
</evidence>
<evidence type="ECO:0000259" key="4">
    <source>
        <dbReference type="Pfam" id="PF13439"/>
    </source>
</evidence>
<dbReference type="CDD" id="cd03812">
    <property type="entry name" value="GT4_CapH-like"/>
    <property type="match status" value="1"/>
</dbReference>
<dbReference type="PANTHER" id="PTHR45947:SF3">
    <property type="entry name" value="SULFOQUINOVOSYL TRANSFERASE SQD2"/>
    <property type="match status" value="1"/>
</dbReference>
<reference evidence="5 6" key="1">
    <citation type="journal article" date="2019" name="Syst. Appl. Microbiol.">
        <title>Characterization of Bifidobacterium species in feaces of the Egyptian fruit bat: Description of B. vespertilionis sp. nov. and B. rousetti sp. nov.</title>
        <authorList>
            <person name="Modesto M."/>
            <person name="Satti M."/>
            <person name="Watanabe K."/>
            <person name="Puglisi E."/>
            <person name="Morelli L."/>
            <person name="Huang C.-H."/>
            <person name="Liou J.-S."/>
            <person name="Miyashita M."/>
            <person name="Tamura T."/>
            <person name="Saito S."/>
            <person name="Mori K."/>
            <person name="Huang L."/>
            <person name="Sciavilla P."/>
            <person name="Sandri C."/>
            <person name="Spiezio C."/>
            <person name="Vitali F."/>
            <person name="Cavalieri D."/>
            <person name="Perpetuini G."/>
            <person name="Tofalo R."/>
            <person name="Bonetti A."/>
            <person name="Arita M."/>
            <person name="Mattarelli P."/>
        </authorList>
    </citation>
    <scope>NUCLEOTIDE SEQUENCE [LARGE SCALE GENOMIC DNA]</scope>
    <source>
        <strain evidence="5 6">RST17</strain>
    </source>
</reference>
<dbReference type="Pfam" id="PF13439">
    <property type="entry name" value="Glyco_transf_4"/>
    <property type="match status" value="1"/>
</dbReference>
<feature type="domain" description="Glycosyl transferase family 1" evidence="3">
    <location>
        <begin position="172"/>
        <end position="299"/>
    </location>
</feature>
<sequence length="363" mass="40333">MMGGGVEATIMNHYRHIDHDRVQFDFIVDDDSTVVPRSEIESLGGRVFIVPSYKRLPAYLRTLRILFAEQKPDIVHSNLNSLSVFPLSAAKKAGVPVRIAHSHSTSNPGERTKTAMKMVLRPFSRVYPTDYAACSNFAARWLFGDKLVEAGRVRIMKNAIDVDRFVFDGDVRAAKRAELGVDDAQPVIGQVGRMCFQKNQMFTLDVFAHVLERRPDAVLVFAGDGDMMPQVRDRIRELGIERAIRVLGVRDDVHELYQAFDMLAFPSTYEGLGMAAIEAQASGMPVIASDQVPDEAGIIPGLVRFLALDNVDEWVDALASADPVAERADERDAVCAAGYDIEDSAARLCDWYEELARKEGAER</sequence>
<dbReference type="InterPro" id="IPR050194">
    <property type="entry name" value="Glycosyltransferase_grp1"/>
</dbReference>
<feature type="domain" description="Glycosyltransferase subfamily 4-like N-terminal" evidence="4">
    <location>
        <begin position="4"/>
        <end position="164"/>
    </location>
</feature>
<organism evidence="5 6">
    <name type="scientific">Bifidobacterium myosotis</name>
    <dbReference type="NCBI Taxonomy" id="1630166"/>
    <lineage>
        <taxon>Bacteria</taxon>
        <taxon>Bacillati</taxon>
        <taxon>Actinomycetota</taxon>
        <taxon>Actinomycetes</taxon>
        <taxon>Bifidobacteriales</taxon>
        <taxon>Bifidobacteriaceae</taxon>
        <taxon>Bifidobacterium</taxon>
    </lineage>
</organism>
<evidence type="ECO:0000256" key="2">
    <source>
        <dbReference type="ARBA" id="ARBA00022679"/>
    </source>
</evidence>
<dbReference type="Gene3D" id="3.40.50.2000">
    <property type="entry name" value="Glycogen Phosphorylase B"/>
    <property type="match status" value="2"/>
</dbReference>